<comment type="cofactor">
    <cofactor evidence="1">
        <name>FAD</name>
        <dbReference type="ChEBI" id="CHEBI:57692"/>
    </cofactor>
</comment>
<dbReference type="InterPro" id="IPR025700">
    <property type="entry name" value="Lys/Orn_oxygenase"/>
</dbReference>
<evidence type="ECO:0000313" key="9">
    <source>
        <dbReference type="Proteomes" id="UP000503320"/>
    </source>
</evidence>
<evidence type="ECO:0000256" key="3">
    <source>
        <dbReference type="ARBA" id="ARBA00007588"/>
    </source>
</evidence>
<keyword evidence="7" id="KW-0560">Oxidoreductase</keyword>
<sequence length="93" mass="10704">MGNKVYDYILLGLGPSNLGLAALLYKTSIDFLVIDKKERFCWHGESLLHHAKSQTSFLKDLVTPIDSTLPLSFLSYLHNHGLLYVFMWFKNKE</sequence>
<reference evidence="8 9" key="1">
    <citation type="submission" date="2019-03" db="EMBL/GenBank/DDBJ databases">
        <title>Complete Genome Sequence of Allofrancisella frigidaquae Strain SYSU 10HL1970 Isolated from Water-Cooling Systems in China.</title>
        <authorList>
            <person name="Ohrman C."/>
            <person name="Uneklint I."/>
            <person name="Sjodin A."/>
        </authorList>
    </citation>
    <scope>NUCLEOTIDE SEQUENCE [LARGE SCALE GENOMIC DNA]</scope>
    <source>
        <strain evidence="8 9">SYSU 10HL1970</strain>
    </source>
</reference>
<dbReference type="PANTHER" id="PTHR42802">
    <property type="entry name" value="MONOOXYGENASE"/>
    <property type="match status" value="1"/>
</dbReference>
<dbReference type="Proteomes" id="UP000503320">
    <property type="component" value="Chromosome"/>
</dbReference>
<dbReference type="PANTHER" id="PTHR42802:SF1">
    <property type="entry name" value="L-ORNITHINE N(5)-MONOOXYGENASE"/>
    <property type="match status" value="1"/>
</dbReference>
<comment type="similarity">
    <text evidence="3">Belongs to the lysine N(6)-hydroxylase/L-ornithine N(5)-oxygenase family.</text>
</comment>
<organism evidence="8 9">
    <name type="scientific">Allofrancisella frigidaquae</name>
    <dbReference type="NCBI Taxonomy" id="1085644"/>
    <lineage>
        <taxon>Bacteria</taxon>
        <taxon>Pseudomonadati</taxon>
        <taxon>Pseudomonadota</taxon>
        <taxon>Gammaproteobacteria</taxon>
        <taxon>Thiotrichales</taxon>
        <taxon>Francisellaceae</taxon>
        <taxon>Allofrancisella</taxon>
    </lineage>
</organism>
<dbReference type="AlphaFoldDB" id="A0A6M3HX40"/>
<name>A0A6M3HX40_9GAMM</name>
<dbReference type="KEGG" id="afri:E3E15_04520"/>
<dbReference type="Gene3D" id="3.50.50.60">
    <property type="entry name" value="FAD/NAD(P)-binding domain"/>
    <property type="match status" value="1"/>
</dbReference>
<dbReference type="GO" id="GO:0006879">
    <property type="term" value="P:intracellular iron ion homeostasis"/>
    <property type="evidence" value="ECO:0007669"/>
    <property type="project" value="TreeGrafter"/>
</dbReference>
<keyword evidence="5" id="KW-0274">FAD</keyword>
<evidence type="ECO:0000256" key="7">
    <source>
        <dbReference type="ARBA" id="ARBA00023002"/>
    </source>
</evidence>
<gene>
    <name evidence="8" type="ORF">E3E15_04520</name>
</gene>
<dbReference type="EMBL" id="CP038017">
    <property type="protein sequence ID" value="QIV94661.1"/>
    <property type="molecule type" value="Genomic_DNA"/>
</dbReference>
<evidence type="ECO:0000256" key="5">
    <source>
        <dbReference type="ARBA" id="ARBA00022827"/>
    </source>
</evidence>
<evidence type="ECO:0000256" key="4">
    <source>
        <dbReference type="ARBA" id="ARBA00022630"/>
    </source>
</evidence>
<keyword evidence="9" id="KW-1185">Reference proteome</keyword>
<comment type="pathway">
    <text evidence="2">Siderophore biosynthesis.</text>
</comment>
<dbReference type="RefSeq" id="WP_172106758.1">
    <property type="nucleotide sequence ID" value="NZ_CP038017.1"/>
</dbReference>
<evidence type="ECO:0000256" key="1">
    <source>
        <dbReference type="ARBA" id="ARBA00001974"/>
    </source>
</evidence>
<dbReference type="InterPro" id="IPR036188">
    <property type="entry name" value="FAD/NAD-bd_sf"/>
</dbReference>
<keyword evidence="4" id="KW-0285">Flavoprotein</keyword>
<dbReference type="Pfam" id="PF13434">
    <property type="entry name" value="Lys_Orn_oxgnase"/>
    <property type="match status" value="1"/>
</dbReference>
<keyword evidence="6" id="KW-0521">NADP</keyword>
<dbReference type="GO" id="GO:0016491">
    <property type="term" value="F:oxidoreductase activity"/>
    <property type="evidence" value="ECO:0007669"/>
    <property type="project" value="UniProtKB-KW"/>
</dbReference>
<protein>
    <submittedName>
        <fullName evidence="8">Uncharacterized protein</fullName>
    </submittedName>
</protein>
<evidence type="ECO:0000256" key="6">
    <source>
        <dbReference type="ARBA" id="ARBA00022857"/>
    </source>
</evidence>
<evidence type="ECO:0000313" key="8">
    <source>
        <dbReference type="EMBL" id="QIV94661.1"/>
    </source>
</evidence>
<accession>A0A6M3HX40</accession>
<evidence type="ECO:0000256" key="2">
    <source>
        <dbReference type="ARBA" id="ARBA00004924"/>
    </source>
</evidence>
<proteinExistence type="inferred from homology"/>